<name>A0A514A1K6_9CAUD</name>
<dbReference type="EMBL" id="MK838116">
    <property type="protein sequence ID" value="QDH47170.1"/>
    <property type="molecule type" value="Genomic_DNA"/>
</dbReference>
<evidence type="ECO:0000313" key="2">
    <source>
        <dbReference type="Proteomes" id="UP000318420"/>
    </source>
</evidence>
<reference evidence="1 2" key="1">
    <citation type="submission" date="2019-04" db="EMBL/GenBank/DDBJ databases">
        <title>Novel bacteriophages capable of disrupting biofilms from clinical strains of Aeromonas hydrophila with intrinsic antibiotic resistance.</title>
        <authorList>
            <person name="Kabwe M."/>
            <person name="Brown T.L."/>
            <person name="Speirs L."/>
            <person name="Ku H."/>
            <person name="Leach M."/>
            <person name="Chan H.T."/>
            <person name="Petrovski S."/>
            <person name="Lock P."/>
            <person name="Tucci J."/>
        </authorList>
    </citation>
    <scope>NUCLEOTIDE SEQUENCE [LARGE SCALE GENOMIC DNA]</scope>
</reference>
<proteinExistence type="predicted"/>
<accession>A0A514A1K6</accession>
<organism evidence="1 2">
    <name type="scientific">Aeromonas phage LAh10</name>
    <dbReference type="NCBI Taxonomy" id="2591025"/>
    <lineage>
        <taxon>Viruses</taxon>
        <taxon>Duplodnaviria</taxon>
        <taxon>Heunggongvirae</taxon>
        <taxon>Uroviricota</taxon>
        <taxon>Caudoviricetes</taxon>
        <taxon>Chimalliviridae</taxon>
        <taxon>Ludhianavirus</taxon>
        <taxon>Ludhianavirus LAh10</taxon>
    </lineage>
</organism>
<keyword evidence="2" id="KW-1185">Reference proteome</keyword>
<protein>
    <submittedName>
        <fullName evidence="1">Uncharacterized protein</fullName>
    </submittedName>
</protein>
<gene>
    <name evidence="1" type="ORF">LAh10_165</name>
</gene>
<dbReference type="Proteomes" id="UP000318420">
    <property type="component" value="Segment"/>
</dbReference>
<sequence>MSCVNIERLEEVGYVIERRSDRLDQFILRSREPGDRPGVFASDGIEDNPRWTSGDRMTFTVACDVNARKYIISLFIFGRSDELPPTYFLLDVEPTSLWLAVETVLGTQPLTPVDEMIEARDDIISDGRVYTTEQVVTLIKLVRGDLNSPEGDKHIAMLLKSVQP</sequence>
<evidence type="ECO:0000313" key="1">
    <source>
        <dbReference type="EMBL" id="QDH47170.1"/>
    </source>
</evidence>